<gene>
    <name evidence="5" type="ORF">IV203_022089</name>
</gene>
<organism evidence="5 6">
    <name type="scientific">Nitzschia inconspicua</name>
    <dbReference type="NCBI Taxonomy" id="303405"/>
    <lineage>
        <taxon>Eukaryota</taxon>
        <taxon>Sar</taxon>
        <taxon>Stramenopiles</taxon>
        <taxon>Ochrophyta</taxon>
        <taxon>Bacillariophyta</taxon>
        <taxon>Bacillariophyceae</taxon>
        <taxon>Bacillariophycidae</taxon>
        <taxon>Bacillariales</taxon>
        <taxon>Bacillariaceae</taxon>
        <taxon>Nitzschia</taxon>
    </lineage>
</organism>
<keyword evidence="4" id="KW-0949">S-adenosyl-L-methionine</keyword>
<dbReference type="GO" id="GO:0032259">
    <property type="term" value="P:methylation"/>
    <property type="evidence" value="ECO:0007669"/>
    <property type="project" value="UniProtKB-KW"/>
</dbReference>
<comment type="caution">
    <text evidence="5">The sequence shown here is derived from an EMBL/GenBank/DDBJ whole genome shotgun (WGS) entry which is preliminary data.</text>
</comment>
<reference evidence="5" key="1">
    <citation type="journal article" date="2021" name="Sci. Rep.">
        <title>Diploid genomic architecture of Nitzschia inconspicua, an elite biomass production diatom.</title>
        <authorList>
            <person name="Oliver A."/>
            <person name="Podell S."/>
            <person name="Pinowska A."/>
            <person name="Traller J.C."/>
            <person name="Smith S.R."/>
            <person name="McClure R."/>
            <person name="Beliaev A."/>
            <person name="Bohutskyi P."/>
            <person name="Hill E.A."/>
            <person name="Rabines A."/>
            <person name="Zheng H."/>
            <person name="Allen L.Z."/>
            <person name="Kuo A."/>
            <person name="Grigoriev I.V."/>
            <person name="Allen A.E."/>
            <person name="Hazlebeck D."/>
            <person name="Allen E.E."/>
        </authorList>
    </citation>
    <scope>NUCLEOTIDE SEQUENCE</scope>
    <source>
        <strain evidence="5">Hildebrandi</strain>
    </source>
</reference>
<proteinExistence type="predicted"/>
<dbReference type="GO" id="GO:0004719">
    <property type="term" value="F:protein-L-isoaspartate (D-aspartate) O-methyltransferase activity"/>
    <property type="evidence" value="ECO:0007669"/>
    <property type="project" value="InterPro"/>
</dbReference>
<keyword evidence="6" id="KW-1185">Reference proteome</keyword>
<evidence type="ECO:0000256" key="1">
    <source>
        <dbReference type="ARBA" id="ARBA00022490"/>
    </source>
</evidence>
<dbReference type="EMBL" id="JAGRRH010000023">
    <property type="protein sequence ID" value="KAG7344081.1"/>
    <property type="molecule type" value="Genomic_DNA"/>
</dbReference>
<reference evidence="5" key="2">
    <citation type="submission" date="2021-04" db="EMBL/GenBank/DDBJ databases">
        <authorList>
            <person name="Podell S."/>
        </authorList>
    </citation>
    <scope>NUCLEOTIDE SEQUENCE</scope>
    <source>
        <strain evidence="5">Hildebrandi</strain>
    </source>
</reference>
<protein>
    <submittedName>
        <fullName evidence="5">Protein-L-isoaspartate O-methyltransferase</fullName>
    </submittedName>
</protein>
<dbReference type="Pfam" id="PF01135">
    <property type="entry name" value="PCMT"/>
    <property type="match status" value="1"/>
</dbReference>
<sequence length="444" mass="48964">MTPDPMKAIPAELKAFQDGWEEITDDSQPCEVVMEDDFSSTQQRECATFLCTRGRSRLPYSPEAAVAIQALSTAPDMNTELSDKVAFNSKGSFESKYVFRMMDAILVNAWRAHQAVFDIAPWLATLAEPPSLAQVTAQQMPSSYSSPRSTRKTTCGDATWSAGEVRQGSLPTATAHFELSWWAFFRPNSGNNSGVMRAWTCHGRNQRDLVEKLKQAGIIKTPEVAKVLEQVDRANFIPRNSYMDAPQTIGMGQTISAPHMHAHVLEEMLCALVGKENVKILDVGCGSGYLTAALGRWVSSKHDVPGSGNILGVRSGKVFGIDVHQDLVDLTKENIRKQDGDLLQRDVVKVMLRDGWKGLKEEAPFDAIHVGAAADSLPQQLVSQLKVNGVMIIPIGIQTEAQILYKIHRIRETPGEGDSFHPEDFEMSTLLGVRYVPLVHTETN</sequence>
<dbReference type="InterPro" id="IPR000682">
    <property type="entry name" value="PCMT"/>
</dbReference>
<dbReference type="PANTHER" id="PTHR11579">
    <property type="entry name" value="PROTEIN-L-ISOASPARTATE O-METHYLTRANSFERASE"/>
    <property type="match status" value="1"/>
</dbReference>
<evidence type="ECO:0000256" key="3">
    <source>
        <dbReference type="ARBA" id="ARBA00022679"/>
    </source>
</evidence>
<evidence type="ECO:0000313" key="5">
    <source>
        <dbReference type="EMBL" id="KAG7344081.1"/>
    </source>
</evidence>
<keyword evidence="3" id="KW-0808">Transferase</keyword>
<dbReference type="AlphaFoldDB" id="A0A9K3PEQ4"/>
<evidence type="ECO:0000313" key="6">
    <source>
        <dbReference type="Proteomes" id="UP000693970"/>
    </source>
</evidence>
<accession>A0A9K3PEQ4</accession>
<dbReference type="PANTHER" id="PTHR11579:SF0">
    <property type="entry name" value="PROTEIN-L-ISOASPARTATE(D-ASPARTATE) O-METHYLTRANSFERASE"/>
    <property type="match status" value="1"/>
</dbReference>
<dbReference type="Proteomes" id="UP000693970">
    <property type="component" value="Unassembled WGS sequence"/>
</dbReference>
<name>A0A9K3PEQ4_9STRA</name>
<dbReference type="CDD" id="cd02440">
    <property type="entry name" value="AdoMet_MTases"/>
    <property type="match status" value="1"/>
</dbReference>
<dbReference type="OrthoDB" id="73890at2759"/>
<dbReference type="GO" id="GO:0005737">
    <property type="term" value="C:cytoplasm"/>
    <property type="evidence" value="ECO:0007669"/>
    <property type="project" value="TreeGrafter"/>
</dbReference>
<keyword evidence="2" id="KW-0489">Methyltransferase</keyword>
<keyword evidence="1" id="KW-0963">Cytoplasm</keyword>
<evidence type="ECO:0000256" key="2">
    <source>
        <dbReference type="ARBA" id="ARBA00022603"/>
    </source>
</evidence>
<evidence type="ECO:0000256" key="4">
    <source>
        <dbReference type="ARBA" id="ARBA00022691"/>
    </source>
</evidence>